<reference evidence="7 8" key="1">
    <citation type="journal article" date="2010" name="Science">
        <title>Genome expansion and gene loss in powdery mildew fungi reveal tradeoffs in extreme parasitism.</title>
        <authorList>
            <person name="Spanu P.D."/>
            <person name="Abbott J.C."/>
            <person name="Amselem J."/>
            <person name="Burgis T.A."/>
            <person name="Soanes D.M."/>
            <person name="Stueber K."/>
            <person name="Ver Loren van Themaat E."/>
            <person name="Brown J.K.M."/>
            <person name="Butcher S.A."/>
            <person name="Gurr S.J."/>
            <person name="Lebrun M.-H."/>
            <person name="Ridout C.J."/>
            <person name="Schulze-Lefert P."/>
            <person name="Talbot N.J."/>
            <person name="Ahmadinejad N."/>
            <person name="Ametz C."/>
            <person name="Barton G.R."/>
            <person name="Benjdia M."/>
            <person name="Bidzinski P."/>
            <person name="Bindschedler L.V."/>
            <person name="Both M."/>
            <person name="Brewer M.T."/>
            <person name="Cadle-Davidson L."/>
            <person name="Cadle-Davidson M.M."/>
            <person name="Collemare J."/>
            <person name="Cramer R."/>
            <person name="Frenkel O."/>
            <person name="Godfrey D."/>
            <person name="Harriman J."/>
            <person name="Hoede C."/>
            <person name="King B.C."/>
            <person name="Klages S."/>
            <person name="Kleemann J."/>
            <person name="Knoll D."/>
            <person name="Koti P.S."/>
            <person name="Kreplak J."/>
            <person name="Lopez-Ruiz F.J."/>
            <person name="Lu X."/>
            <person name="Maekawa T."/>
            <person name="Mahanil S."/>
            <person name="Micali C."/>
            <person name="Milgroom M.G."/>
            <person name="Montana G."/>
            <person name="Noir S."/>
            <person name="O'Connell R.J."/>
            <person name="Oberhaensli S."/>
            <person name="Parlange F."/>
            <person name="Pedersen C."/>
            <person name="Quesneville H."/>
            <person name="Reinhardt R."/>
            <person name="Rott M."/>
            <person name="Sacristan S."/>
            <person name="Schmidt S.M."/>
            <person name="Schoen M."/>
            <person name="Skamnioti P."/>
            <person name="Sommer H."/>
            <person name="Stephens A."/>
            <person name="Takahara H."/>
            <person name="Thordal-Christensen H."/>
            <person name="Vigouroux M."/>
            <person name="Wessling R."/>
            <person name="Wicker T."/>
            <person name="Panstruga R."/>
        </authorList>
    </citation>
    <scope>NUCLEOTIDE SEQUENCE [LARGE SCALE GENOMIC DNA]</scope>
    <source>
        <strain evidence="7">DH14</strain>
    </source>
</reference>
<protein>
    <submittedName>
        <fullName evidence="7">GLD1/glycerol dehydrogenase</fullName>
    </submittedName>
</protein>
<gene>
    <name evidence="7" type="ORF">BGHDH14_bgh00191</name>
</gene>
<dbReference type="InterPro" id="IPR018170">
    <property type="entry name" value="Aldo/ket_reductase_CS"/>
</dbReference>
<dbReference type="HOGENOM" id="CLU_023205_0_0_1"/>
<dbReference type="AlphaFoldDB" id="N1JI37"/>
<dbReference type="PANTHER" id="PTHR11732">
    <property type="entry name" value="ALDO/KETO REDUCTASE"/>
    <property type="match status" value="1"/>
</dbReference>
<evidence type="ECO:0000256" key="3">
    <source>
        <dbReference type="PIRSR" id="PIRSR000097-1"/>
    </source>
</evidence>
<dbReference type="EMBL" id="CAUH01003815">
    <property type="protein sequence ID" value="CCU77586.1"/>
    <property type="molecule type" value="Genomic_DNA"/>
</dbReference>
<feature type="binding site" evidence="4">
    <location>
        <position position="109"/>
    </location>
    <ligand>
        <name>substrate</name>
    </ligand>
</feature>
<dbReference type="FunFam" id="3.20.20.100:FF:000007">
    <property type="entry name" value="NAD(P)H-dependent D-xylose reductase xyl1"/>
    <property type="match status" value="1"/>
</dbReference>
<dbReference type="Proteomes" id="UP000015441">
    <property type="component" value="Unassembled WGS sequence"/>
</dbReference>
<evidence type="ECO:0000256" key="5">
    <source>
        <dbReference type="PIRSR" id="PIRSR000097-3"/>
    </source>
</evidence>
<evidence type="ECO:0000313" key="7">
    <source>
        <dbReference type="EMBL" id="CCU77586.1"/>
    </source>
</evidence>
<comment type="similarity">
    <text evidence="1">Belongs to the aldo/keto reductase family.</text>
</comment>
<dbReference type="InterPro" id="IPR036812">
    <property type="entry name" value="NAD(P)_OxRdtase_dom_sf"/>
</dbReference>
<evidence type="ECO:0000259" key="6">
    <source>
        <dbReference type="Pfam" id="PF00248"/>
    </source>
</evidence>
<evidence type="ECO:0000256" key="4">
    <source>
        <dbReference type="PIRSR" id="PIRSR000097-2"/>
    </source>
</evidence>
<dbReference type="PRINTS" id="PR00069">
    <property type="entry name" value="ALDKETRDTASE"/>
</dbReference>
<accession>N1JI37</accession>
<evidence type="ECO:0000256" key="2">
    <source>
        <dbReference type="ARBA" id="ARBA00023002"/>
    </source>
</evidence>
<dbReference type="eggNOG" id="KOG1577">
    <property type="taxonomic scope" value="Eukaryota"/>
</dbReference>
<feature type="domain" description="NADP-dependent oxidoreductase" evidence="6">
    <location>
        <begin position="17"/>
        <end position="282"/>
    </location>
</feature>
<name>N1JI37_BLUG1</name>
<dbReference type="PROSITE" id="PS00798">
    <property type="entry name" value="ALDOKETO_REDUCTASE_1"/>
    <property type="match status" value="1"/>
</dbReference>
<feature type="active site" description="Proton donor" evidence="3">
    <location>
        <position position="50"/>
    </location>
</feature>
<dbReference type="GO" id="GO:0016491">
    <property type="term" value="F:oxidoreductase activity"/>
    <property type="evidence" value="ECO:0007669"/>
    <property type="project" value="UniProtKB-KW"/>
</dbReference>
<dbReference type="Gene3D" id="3.20.20.100">
    <property type="entry name" value="NADP-dependent oxidoreductase domain"/>
    <property type="match status" value="1"/>
</dbReference>
<evidence type="ECO:0000313" key="8">
    <source>
        <dbReference type="Proteomes" id="UP000015441"/>
    </source>
</evidence>
<sequence>MADTRFKLNTGAEIPALGLGTWRSSPGFVQKAVTHALSIGYRHIDCAYVYENESEVGEALGEAFSKGLKREDVFITTKLWSTYHSRAEEALDKSLKSLGLEYVDLYLMHWPFAMNPHGNHDLSPRAPDGSREIVRDWSHVKTWKSMENLLATGKVKAIGVSNCSVPYLEELIAEAKVIPAVNQIENHPSLPQQEIVDYCHSKGIHITAYSPFGSAGCPMFTEPTIVKVAENRNITPAAVLLSYQVTRGISVIPKSVTPERITENKDSVTILSPEDMKILNEYSEELRKSGKLKRYIVPQFGVDLRFPDME</sequence>
<proteinExistence type="inferred from homology"/>
<dbReference type="PIRSF" id="PIRSF000097">
    <property type="entry name" value="AKR"/>
    <property type="match status" value="1"/>
</dbReference>
<evidence type="ECO:0000256" key="1">
    <source>
        <dbReference type="ARBA" id="ARBA00007905"/>
    </source>
</evidence>
<dbReference type="InterPro" id="IPR023210">
    <property type="entry name" value="NADP_OxRdtase_dom"/>
</dbReference>
<dbReference type="OrthoDB" id="416253at2759"/>
<keyword evidence="8" id="KW-1185">Reference proteome</keyword>
<dbReference type="FunCoup" id="N1JI37">
    <property type="interactions" value="439"/>
</dbReference>
<organism evidence="7 8">
    <name type="scientific">Blumeria graminis f. sp. hordei (strain DH14)</name>
    <name type="common">Barley powdery mildew</name>
    <name type="synonym">Oidium monilioides f. sp. hordei</name>
    <dbReference type="NCBI Taxonomy" id="546991"/>
    <lineage>
        <taxon>Eukaryota</taxon>
        <taxon>Fungi</taxon>
        <taxon>Dikarya</taxon>
        <taxon>Ascomycota</taxon>
        <taxon>Pezizomycotina</taxon>
        <taxon>Leotiomycetes</taxon>
        <taxon>Erysiphales</taxon>
        <taxon>Erysiphaceae</taxon>
        <taxon>Blumeria</taxon>
        <taxon>Blumeria hordei</taxon>
    </lineage>
</organism>
<feature type="site" description="Lowers pKa of active site Tyr" evidence="5">
    <location>
        <position position="78"/>
    </location>
</feature>
<dbReference type="Pfam" id="PF00248">
    <property type="entry name" value="Aldo_ket_red"/>
    <property type="match status" value="1"/>
</dbReference>
<keyword evidence="2" id="KW-0560">Oxidoreductase</keyword>
<dbReference type="InterPro" id="IPR020471">
    <property type="entry name" value="AKR"/>
</dbReference>
<comment type="caution">
    <text evidence="7">The sequence shown here is derived from an EMBL/GenBank/DDBJ whole genome shotgun (WGS) entry which is preliminary data.</text>
</comment>
<dbReference type="SUPFAM" id="SSF51430">
    <property type="entry name" value="NAD(P)-linked oxidoreductase"/>
    <property type="match status" value="1"/>
</dbReference>
<dbReference type="InParanoid" id="N1JI37"/>
<dbReference type="STRING" id="546991.N1JI37"/>